<dbReference type="Proteomes" id="UP000001693">
    <property type="component" value="Chromosome"/>
</dbReference>
<evidence type="ECO:0000313" key="2">
    <source>
        <dbReference type="EMBL" id="ACB34394.1"/>
    </source>
</evidence>
<feature type="chain" id="PRO_5002771118" description="Lipoprotein" evidence="1">
    <location>
        <begin position="38"/>
        <end position="168"/>
    </location>
</feature>
<dbReference type="AlphaFoldDB" id="B1Y2Q2"/>
<keyword evidence="1" id="KW-0732">Signal</keyword>
<evidence type="ECO:0008006" key="4">
    <source>
        <dbReference type="Google" id="ProtNLM"/>
    </source>
</evidence>
<dbReference type="HOGENOM" id="CLU_1584442_0_0_4"/>
<sequence length="168" mass="17341" precursor="true">MPHRLPHPSRRIARTTRRWAVSTVIGFGLGLSLAACAAASGADPAAPQPRAAPQPALSKAAELQTAIRIEIGQPRCTADSQCRSLPVGHKACGGPEGHLAWSTAVSDETRLLALAREQSELRRQEVEARGLMSNCQVQADPGAVCRQGLCVLAPAGAAGASGGANPAR</sequence>
<feature type="signal peptide" evidence="1">
    <location>
        <begin position="1"/>
        <end position="37"/>
    </location>
</feature>
<reference evidence="2 3" key="1">
    <citation type="submission" date="2008-03" db="EMBL/GenBank/DDBJ databases">
        <title>Complete sequence of Leptothrix cholodnii SP-6.</title>
        <authorList>
            <consortium name="US DOE Joint Genome Institute"/>
            <person name="Copeland A."/>
            <person name="Lucas S."/>
            <person name="Lapidus A."/>
            <person name="Glavina del Rio T."/>
            <person name="Dalin E."/>
            <person name="Tice H."/>
            <person name="Bruce D."/>
            <person name="Goodwin L."/>
            <person name="Pitluck S."/>
            <person name="Chertkov O."/>
            <person name="Brettin T."/>
            <person name="Detter J.C."/>
            <person name="Han C."/>
            <person name="Kuske C.R."/>
            <person name="Schmutz J."/>
            <person name="Larimer F."/>
            <person name="Land M."/>
            <person name="Hauser L."/>
            <person name="Kyrpides N."/>
            <person name="Lykidis A."/>
            <person name="Emerson D."/>
            <person name="Richardson P."/>
        </authorList>
    </citation>
    <scope>NUCLEOTIDE SEQUENCE [LARGE SCALE GENOMIC DNA]</scope>
    <source>
        <strain evidence="3">ATCC 51168 / LMG 8142 / SP-6</strain>
    </source>
</reference>
<evidence type="ECO:0000256" key="1">
    <source>
        <dbReference type="SAM" id="SignalP"/>
    </source>
</evidence>
<accession>B1Y2Q2</accession>
<proteinExistence type="predicted"/>
<dbReference type="KEGG" id="lch:Lcho_2127"/>
<evidence type="ECO:0000313" key="3">
    <source>
        <dbReference type="Proteomes" id="UP000001693"/>
    </source>
</evidence>
<protein>
    <recommendedName>
        <fullName evidence="4">Lipoprotein</fullName>
    </recommendedName>
</protein>
<dbReference type="EMBL" id="CP001013">
    <property type="protein sequence ID" value="ACB34394.1"/>
    <property type="molecule type" value="Genomic_DNA"/>
</dbReference>
<gene>
    <name evidence="2" type="ordered locus">Lcho_2127</name>
</gene>
<organism evidence="2 3">
    <name type="scientific">Leptothrix cholodnii (strain ATCC 51168 / LMG 8142 / SP-6)</name>
    <name type="common">Leptothrix discophora (strain SP-6)</name>
    <dbReference type="NCBI Taxonomy" id="395495"/>
    <lineage>
        <taxon>Bacteria</taxon>
        <taxon>Pseudomonadati</taxon>
        <taxon>Pseudomonadota</taxon>
        <taxon>Betaproteobacteria</taxon>
        <taxon>Burkholderiales</taxon>
        <taxon>Sphaerotilaceae</taxon>
        <taxon>Leptothrix</taxon>
    </lineage>
</organism>
<keyword evidence="3" id="KW-1185">Reference proteome</keyword>
<dbReference type="OrthoDB" id="8703681at2"/>
<name>B1Y2Q2_LEPCP</name>
<dbReference type="RefSeq" id="WP_012347154.1">
    <property type="nucleotide sequence ID" value="NC_010524.1"/>
</dbReference>